<keyword evidence="7" id="KW-0496">Mitochondrion</keyword>
<keyword evidence="1 7" id="KW-0444">Lipid biosynthesis</keyword>
<organism evidence="8 9">
    <name type="scientific">Glossina austeni</name>
    <name type="common">Savannah tsetse fly</name>
    <dbReference type="NCBI Taxonomy" id="7395"/>
    <lineage>
        <taxon>Eukaryota</taxon>
        <taxon>Metazoa</taxon>
        <taxon>Ecdysozoa</taxon>
        <taxon>Arthropoda</taxon>
        <taxon>Hexapoda</taxon>
        <taxon>Insecta</taxon>
        <taxon>Pterygota</taxon>
        <taxon>Neoptera</taxon>
        <taxon>Endopterygota</taxon>
        <taxon>Diptera</taxon>
        <taxon>Brachycera</taxon>
        <taxon>Muscomorpha</taxon>
        <taxon>Hippoboscoidea</taxon>
        <taxon>Glossinidae</taxon>
        <taxon>Glossina</taxon>
    </lineage>
</organism>
<evidence type="ECO:0000256" key="2">
    <source>
        <dbReference type="ARBA" id="ARBA00022679"/>
    </source>
</evidence>
<dbReference type="Proteomes" id="UP000078200">
    <property type="component" value="Unassembled WGS sequence"/>
</dbReference>
<keyword evidence="4 7" id="KW-0443">Lipid metabolism</keyword>
<dbReference type="InterPro" id="IPR016270">
    <property type="entry name" value="PGS1"/>
</dbReference>
<comment type="catalytic activity">
    <reaction evidence="7">
        <text>a CDP-1,2-diacyl-sn-glycerol + sn-glycerol 3-phosphate = a 1,2-diacyl-sn-glycero-3-phospho-(1'-sn-glycero-3'-phosphate) + CMP + H(+)</text>
        <dbReference type="Rhea" id="RHEA:12593"/>
        <dbReference type="ChEBI" id="CHEBI:15378"/>
        <dbReference type="ChEBI" id="CHEBI:57597"/>
        <dbReference type="ChEBI" id="CHEBI:58332"/>
        <dbReference type="ChEBI" id="CHEBI:60110"/>
        <dbReference type="ChEBI" id="CHEBI:60377"/>
        <dbReference type="EC" id="2.7.8.5"/>
    </reaction>
</comment>
<keyword evidence="7" id="KW-0067">ATP-binding</keyword>
<evidence type="ECO:0000256" key="1">
    <source>
        <dbReference type="ARBA" id="ARBA00022516"/>
    </source>
</evidence>
<comment type="subcellular location">
    <subcellularLocation>
        <location evidence="7">Mitochondrion</location>
    </subcellularLocation>
</comment>
<evidence type="ECO:0000256" key="4">
    <source>
        <dbReference type="ARBA" id="ARBA00023098"/>
    </source>
</evidence>
<dbReference type="EnsemblMetazoa" id="GAUT007433-RA">
    <property type="protein sequence ID" value="GAUT007433-PA"/>
    <property type="gene ID" value="GAUT007433"/>
</dbReference>
<evidence type="ECO:0000256" key="3">
    <source>
        <dbReference type="ARBA" id="ARBA00022737"/>
    </source>
</evidence>
<dbReference type="GO" id="GO:0005829">
    <property type="term" value="C:cytosol"/>
    <property type="evidence" value="ECO:0007669"/>
    <property type="project" value="TreeGrafter"/>
</dbReference>
<comment type="pathway">
    <text evidence="7">Phospholipid metabolism; phosphatidylglycerol biosynthesis; phosphatidylglycerol from CDP-diacylglycerol: step 1/2.</text>
</comment>
<keyword evidence="9" id="KW-1185">Reference proteome</keyword>
<dbReference type="GO" id="GO:0032049">
    <property type="term" value="P:cardiolipin biosynthetic process"/>
    <property type="evidence" value="ECO:0007669"/>
    <property type="project" value="InterPro"/>
</dbReference>
<dbReference type="Gene3D" id="3.30.870.10">
    <property type="entry name" value="Endonuclease Chain A"/>
    <property type="match status" value="2"/>
</dbReference>
<evidence type="ECO:0000313" key="9">
    <source>
        <dbReference type="Proteomes" id="UP000078200"/>
    </source>
</evidence>
<protein>
    <recommendedName>
        <fullName evidence="7">CDP-diacylglycerol--glycerol-3-phosphate 3-phosphatidyltransferase</fullName>
        <ecNumber evidence="7">2.7.8.5</ecNumber>
    </recommendedName>
</protein>
<dbReference type="PANTHER" id="PTHR12586:SF1">
    <property type="entry name" value="CDP-DIACYLGLYCEROL--GLYCEROL-3-PHOSPHATE 3-PHOSPHATIDYLTRANSFERASE, MITOCHONDRIAL"/>
    <property type="match status" value="1"/>
</dbReference>
<comment type="function">
    <text evidence="7">Functions in the biosynthesis of the anionic phospholipids phosphatidylglycerol and cardiolipin.</text>
</comment>
<evidence type="ECO:0000256" key="7">
    <source>
        <dbReference type="RuleBase" id="RU365024"/>
    </source>
</evidence>
<keyword evidence="3" id="KW-0677">Repeat</keyword>
<reference evidence="8" key="1">
    <citation type="submission" date="2020-05" db="UniProtKB">
        <authorList>
            <consortium name="EnsemblMetazoa"/>
        </authorList>
    </citation>
    <scope>IDENTIFICATION</scope>
    <source>
        <strain evidence="8">TTRI</strain>
    </source>
</reference>
<keyword evidence="7" id="KW-0547">Nucleotide-binding</keyword>
<sequence>MYQFMGFLGASISNAYLDEFSARNRYDRYQMIYNNSLANSMLNFIRSKLLIENSMCLNNHKRYSRILRKKLKASRYYYHKDFCHDQLSIAPILGLDISKILSLNKTVEIIVGDKIANDFYNSDKNSFKIISIIPYLYEINLRNFMKNYQNYIDSGNLIIKLWKNKNNSFHVKGIWVDKMWMLLTGNNFNARAWALDLENAILIHDPKQEIYSQQKLLVISGINNERCVHPKIKVSGAGEF</sequence>
<comment type="similarity">
    <text evidence="7">Belongs to the CDP-alcohol phosphatidyltransferase class-II family.</text>
</comment>
<dbReference type="STRING" id="7395.A0A1A9UK62"/>
<dbReference type="SUPFAM" id="SSF56024">
    <property type="entry name" value="Phospholipase D/nuclease"/>
    <property type="match status" value="1"/>
</dbReference>
<evidence type="ECO:0000256" key="5">
    <source>
        <dbReference type="ARBA" id="ARBA00023209"/>
    </source>
</evidence>
<dbReference type="AlphaFoldDB" id="A0A1A9UK62"/>
<keyword evidence="6 7" id="KW-1208">Phospholipid metabolism</keyword>
<evidence type="ECO:0000313" key="8">
    <source>
        <dbReference type="EnsemblMetazoa" id="GAUT007433-PA"/>
    </source>
</evidence>
<accession>A0A1A9UK62</accession>
<name>A0A1A9UK62_GLOAU</name>
<evidence type="ECO:0000256" key="6">
    <source>
        <dbReference type="ARBA" id="ARBA00023264"/>
    </source>
</evidence>
<keyword evidence="2 7" id="KW-0808">Transferase</keyword>
<dbReference type="VEuPathDB" id="VectorBase:GAUT007433"/>
<dbReference type="EC" id="2.7.8.5" evidence="7"/>
<proteinExistence type="inferred from homology"/>
<dbReference type="GO" id="GO:0008444">
    <property type="term" value="F:CDP-diacylglycerol-glycerol-3-phosphate 3-phosphatidyltransferase activity"/>
    <property type="evidence" value="ECO:0007669"/>
    <property type="project" value="UniProtKB-EC"/>
</dbReference>
<dbReference type="PANTHER" id="PTHR12586">
    <property type="entry name" value="CDP-DIACYLGLYCEROL--SERINE O-PHOSPHATIDYLTRANSFERASE"/>
    <property type="match status" value="1"/>
</dbReference>
<dbReference type="GO" id="GO:0005739">
    <property type="term" value="C:mitochondrion"/>
    <property type="evidence" value="ECO:0007669"/>
    <property type="project" value="UniProtKB-SubCell"/>
</dbReference>
<dbReference type="UniPathway" id="UPA00084">
    <property type="reaction ID" value="UER00503"/>
</dbReference>
<dbReference type="GO" id="GO:0003882">
    <property type="term" value="F:CDP-diacylglycerol-serine O-phosphatidyltransferase activity"/>
    <property type="evidence" value="ECO:0007669"/>
    <property type="project" value="TreeGrafter"/>
</dbReference>
<dbReference type="GO" id="GO:0005524">
    <property type="term" value="F:ATP binding"/>
    <property type="evidence" value="ECO:0007669"/>
    <property type="project" value="UniProtKB-KW"/>
</dbReference>
<keyword evidence="5 7" id="KW-0594">Phospholipid biosynthesis</keyword>